<dbReference type="VEuPathDB" id="FungiDB:SCODWIG_02268"/>
<evidence type="ECO:0000259" key="1">
    <source>
        <dbReference type="SMART" id="SM00233"/>
    </source>
</evidence>
<evidence type="ECO:0000313" key="3">
    <source>
        <dbReference type="EMBL" id="SSD60507.1"/>
    </source>
</evidence>
<keyword evidence="4" id="KW-1185">Reference proteome</keyword>
<dbReference type="InterPro" id="IPR057379">
    <property type="entry name" value="PH_SPO71"/>
</dbReference>
<feature type="domain" description="PH" evidence="1">
    <location>
        <begin position="417"/>
        <end position="595"/>
    </location>
</feature>
<name>A0A376B724_9ASCO</name>
<proteinExistence type="predicted"/>
<evidence type="ECO:0000313" key="4">
    <source>
        <dbReference type="Proteomes" id="UP000262825"/>
    </source>
</evidence>
<dbReference type="InterPro" id="IPR040345">
    <property type="entry name" value="Mug56/Spo71"/>
</dbReference>
<evidence type="ECO:0000259" key="2">
    <source>
        <dbReference type="SMART" id="SM01316"/>
    </source>
</evidence>
<feature type="domain" description="PH" evidence="1">
    <location>
        <begin position="1021"/>
        <end position="1265"/>
    </location>
</feature>
<dbReference type="AlphaFoldDB" id="A0A376B724"/>
<dbReference type="GO" id="GO:0005628">
    <property type="term" value="C:prospore membrane"/>
    <property type="evidence" value="ECO:0007669"/>
    <property type="project" value="TreeGrafter"/>
</dbReference>
<protein>
    <recommendedName>
        <fullName evidence="5">Sporulation-specific protein 71</fullName>
    </recommendedName>
</protein>
<dbReference type="Pfam" id="PF15407">
    <property type="entry name" value="Spo7_2_N"/>
    <property type="match status" value="1"/>
</dbReference>
<dbReference type="Proteomes" id="UP000262825">
    <property type="component" value="Unassembled WGS sequence"/>
</dbReference>
<dbReference type="PANTHER" id="PTHR28076">
    <property type="entry name" value="SPORULATION-SPECIFIC PROTEIN 71"/>
    <property type="match status" value="1"/>
</dbReference>
<feature type="domain" description="PH" evidence="1">
    <location>
        <begin position="748"/>
        <end position="958"/>
    </location>
</feature>
<organism evidence="3 4">
    <name type="scientific">Saccharomycodes ludwigii</name>
    <dbReference type="NCBI Taxonomy" id="36035"/>
    <lineage>
        <taxon>Eukaryota</taxon>
        <taxon>Fungi</taxon>
        <taxon>Dikarya</taxon>
        <taxon>Ascomycota</taxon>
        <taxon>Saccharomycotina</taxon>
        <taxon>Saccharomycetes</taxon>
        <taxon>Saccharomycodales</taxon>
        <taxon>Saccharomycodaceae</taxon>
        <taxon>Saccharomycodes</taxon>
    </lineage>
</organism>
<evidence type="ECO:0008006" key="5">
    <source>
        <dbReference type="Google" id="ProtNLM"/>
    </source>
</evidence>
<dbReference type="Pfam" id="PF15404">
    <property type="entry name" value="PH_4"/>
    <property type="match status" value="1"/>
</dbReference>
<dbReference type="OrthoDB" id="5579281at2759"/>
<dbReference type="InterPro" id="IPR001849">
    <property type="entry name" value="PH_domain"/>
</dbReference>
<sequence length="1266" mass="146786">MVDLEKIQEIALDDEKYVNYYKKILSDPFILISDDQSNTFNHEKNYPHNIKILEIPRKSFTAFRLKYASPTEISLNSTTCLLGGVPRSWLLYHPKNAFTDNISKIFFTNLRRHLSRWTDENYVTAYEDQINDDFTRNLGYDTNFASNAQNLGDKKVHSSHFLNSKNKSKTVAVLNRNKHDNHHNVLSRTMSLDEDSALRKNINTVNNNITATNSNNTINTSNHSQINNDDTSTINVTENSISDPVLTNYTSREKKAPNIIVSSTGSLEKEEAINNHERKENPAFNFTNQNCISTTEMDEVLSVGSHNYTTFDRKLIASLSPHISRIKTLEPNPISGQKLHSIQVTNLRQKSDHGTLHRNKTLSSTKYSQTLGTQRSLILNTISTTKHYINKIKSPNYLGELQPAATQLTIAEKFMENFKEGEIIKLEKMLVMVKEPLDEPNNETLSFCNNESVETRVKERWKEYIVTARSTNNVYAPLFLQFYDNRIIPKILLNETGAGKKSRNRITKHFGNRSRYNSCKKLDFTLDSNCSVGFYNILDKSIYIAKPRHIYYGHVSHDEPNTDQDCSFQIYILKCTSMLSSNRWLTFLREFIGLNSLTESFKINIPKLQMELRLNIPYKVQYLFKIKSESENKYLKVLKVDRGYKVLQLPIIRYVEILLRKILLETGNKEAVTGFCDKMDSLLGFAWKQYDRLEWNVGDQLDVLQGSLILNLTHTLEFRKYLHYPRTIELPIDEEKRDHRVIKLSEPEPIEGFLSRLTDRYGKTTSRVFRSNYLKFNYFYTNNELLFFTSSFKALPVIPESVSDVDYLTSSVNKKDFPILEKLPQIYSHTPFPINLQSQIEWLDENLTLKEFMIKDEYAFNCASRRVQQIIKAEGLINLTLVKSVEKYVLKGIGSEFYAEFLKKSNEALWGKDISLGEIYNCLFTITMEDNTFIRFLAPTEFICNEWVNSLKRLATYWKAKKTQELKGMWDVKITNLKALNITENNEANIYARNTPKWITERAKCDDINYNITTYSMLRPLIRSGILYQKSHIHTTFNKYYVVLVPGFLMLFTCFIRGCTGKAYNTADYRHYLTIPIEDCYVYSGQSTNLDLLKRDKEFDTLNPGNHALPRVYNDGWQSGENEISRCFSLWFKSKRILAKYSSLPNESTLKTTEEEFTNNIFSNSQNSTRYQDINDTCNTTDNSVDVSDYLLLTNLFQDTTDAKCDPVVMDREKYSGEKGKKGERKKINLVSRLGVTGRVMVFMARSRQERDLWISDLHVVLEGLH</sequence>
<dbReference type="GO" id="GO:1902657">
    <property type="term" value="P:protein localization to prospore membrane"/>
    <property type="evidence" value="ECO:0007669"/>
    <property type="project" value="InterPro"/>
</dbReference>
<reference evidence="4" key="1">
    <citation type="submission" date="2018-06" db="EMBL/GenBank/DDBJ databases">
        <authorList>
            <person name="Guldener U."/>
        </authorList>
    </citation>
    <scope>NUCLEOTIDE SEQUENCE [LARGE SCALE GENOMIC DNA]</scope>
    <source>
        <strain evidence="4">UTAD17</strain>
    </source>
</reference>
<accession>A0A376B724</accession>
<dbReference type="SMART" id="SM01316">
    <property type="entry name" value="Spo7_2_N"/>
    <property type="match status" value="1"/>
</dbReference>
<feature type="domain" description="Sporulation-specific protein 71 N-terminal" evidence="2">
    <location>
        <begin position="51"/>
        <end position="119"/>
    </location>
</feature>
<dbReference type="InterPro" id="IPR039486">
    <property type="entry name" value="Mug56/Spo71_PH"/>
</dbReference>
<dbReference type="InterPro" id="IPR029217">
    <property type="entry name" value="Spo7_2_N"/>
</dbReference>
<dbReference type="EMBL" id="UFAJ01000373">
    <property type="protein sequence ID" value="SSD60507.1"/>
    <property type="molecule type" value="Genomic_DNA"/>
</dbReference>
<dbReference type="PANTHER" id="PTHR28076:SF1">
    <property type="entry name" value="PROSPORE MEMBRANE ADAPTER PROTEIN SPO71"/>
    <property type="match status" value="1"/>
</dbReference>
<dbReference type="Pfam" id="PF23207">
    <property type="entry name" value="PH_SPO71"/>
    <property type="match status" value="1"/>
</dbReference>
<dbReference type="SMART" id="SM00233">
    <property type="entry name" value="PH"/>
    <property type="match status" value="3"/>
</dbReference>
<dbReference type="SUPFAM" id="SSF50729">
    <property type="entry name" value="PH domain-like"/>
    <property type="match status" value="1"/>
</dbReference>
<gene>
    <name evidence="3" type="ORF">SCODWIG_02268</name>
</gene>